<feature type="transmembrane region" description="Helical" evidence="7">
    <location>
        <begin position="7"/>
        <end position="24"/>
    </location>
</feature>
<keyword evidence="5 7" id="KW-1133">Transmembrane helix</keyword>
<evidence type="ECO:0000256" key="4">
    <source>
        <dbReference type="ARBA" id="ARBA00022692"/>
    </source>
</evidence>
<feature type="transmembrane region" description="Helical" evidence="7">
    <location>
        <begin position="150"/>
        <end position="174"/>
    </location>
</feature>
<dbReference type="GO" id="GO:0022857">
    <property type="term" value="F:transmembrane transporter activity"/>
    <property type="evidence" value="ECO:0007669"/>
    <property type="project" value="TreeGrafter"/>
</dbReference>
<dbReference type="PANTHER" id="PTHR33362">
    <property type="entry name" value="SIALIC ACID TRAP TRANSPORTER PERMEASE PROTEIN SIAT-RELATED"/>
    <property type="match status" value="1"/>
</dbReference>
<gene>
    <name evidence="9" type="ORF">MHY01S_10200</name>
</gene>
<dbReference type="NCBIfam" id="TIGR00786">
    <property type="entry name" value="dctM"/>
    <property type="match status" value="1"/>
</dbReference>
<comment type="subcellular location">
    <subcellularLocation>
        <location evidence="1">Cell inner membrane</location>
        <topology evidence="1">Multi-pass membrane protein</topology>
    </subcellularLocation>
</comment>
<evidence type="ECO:0000259" key="8">
    <source>
        <dbReference type="Pfam" id="PF06808"/>
    </source>
</evidence>
<evidence type="ECO:0000256" key="7">
    <source>
        <dbReference type="SAM" id="Phobius"/>
    </source>
</evidence>
<dbReference type="GO" id="GO:0005886">
    <property type="term" value="C:plasma membrane"/>
    <property type="evidence" value="ECO:0007669"/>
    <property type="project" value="UniProtKB-SubCell"/>
</dbReference>
<evidence type="ECO:0000256" key="1">
    <source>
        <dbReference type="ARBA" id="ARBA00004429"/>
    </source>
</evidence>
<evidence type="ECO:0000256" key="2">
    <source>
        <dbReference type="ARBA" id="ARBA00022475"/>
    </source>
</evidence>
<evidence type="ECO:0000256" key="5">
    <source>
        <dbReference type="ARBA" id="ARBA00022989"/>
    </source>
</evidence>
<evidence type="ECO:0000256" key="6">
    <source>
        <dbReference type="ARBA" id="ARBA00023136"/>
    </source>
</evidence>
<organism evidence="9 10">
    <name type="scientific">Meiothermus hypogaeus NBRC 106114</name>
    <dbReference type="NCBI Taxonomy" id="1227553"/>
    <lineage>
        <taxon>Bacteria</taxon>
        <taxon>Thermotogati</taxon>
        <taxon>Deinococcota</taxon>
        <taxon>Deinococci</taxon>
        <taxon>Thermales</taxon>
        <taxon>Thermaceae</taxon>
        <taxon>Meiothermus</taxon>
    </lineage>
</organism>
<comment type="caution">
    <text evidence="9">The sequence shown here is derived from an EMBL/GenBank/DDBJ whole genome shotgun (WGS) entry which is preliminary data.</text>
</comment>
<dbReference type="InterPro" id="IPR004681">
    <property type="entry name" value="TRAP_DctM"/>
</dbReference>
<dbReference type="Proteomes" id="UP000321197">
    <property type="component" value="Unassembled WGS sequence"/>
</dbReference>
<evidence type="ECO:0000256" key="3">
    <source>
        <dbReference type="ARBA" id="ARBA00022519"/>
    </source>
</evidence>
<reference evidence="9 10" key="1">
    <citation type="submission" date="2019-07" db="EMBL/GenBank/DDBJ databases">
        <title>Whole genome shotgun sequence of Meiothermus hypogaeus NBRC 106114.</title>
        <authorList>
            <person name="Hosoyama A."/>
            <person name="Uohara A."/>
            <person name="Ohji S."/>
            <person name="Ichikawa N."/>
        </authorList>
    </citation>
    <scope>NUCLEOTIDE SEQUENCE [LARGE SCALE GENOMIC DNA]</scope>
    <source>
        <strain evidence="9 10">NBRC 106114</strain>
    </source>
</reference>
<proteinExistence type="predicted"/>
<feature type="transmembrane region" description="Helical" evidence="7">
    <location>
        <begin position="62"/>
        <end position="84"/>
    </location>
</feature>
<sequence>MVLQGGGVELLGGAMFLGALVLIFTGYPVAFALGGVALIFGAVGIAIGEFDLRFVGSLPQRIFGIMSNYTLLAIPYFIFLGLILEKSKLAEQLLDTVGQLFGPVRGGVAIAVVLVGTLLAATTGVVAATVVAMGLISLPVMLKYGYSKPLATGVIAASGTLGQIIPPSIVLVVLGDQLGVSVGDLFLGALIPGLMLSGALVLLVALVALVRPKMAPALPPEARPYKGWELWRRALVAMVPPVLLILFVLGSIFFGIATPTEAGAVGSVAALIMAAFYRRLSWKVFRDAVVETARFTSMVIFILIGATAFSLIFRGLEGDKLVKDVLVALPGGEIGFIVFVMVLVFILGFFIDFFEIAFIIVPLVLPAAEAIWRAQAEALQMAGNYDLSTEAFVQGKLLWFGIILAMNLQTSFLTPPFGFALFYLRGVAPPEVKTTDMYRGVIPFIAVQVLVLIITIAFPALSSWLPSLRGTPGG</sequence>
<feature type="transmembrane region" description="Helical" evidence="7">
    <location>
        <begin position="230"/>
        <end position="256"/>
    </location>
</feature>
<keyword evidence="4 7" id="KW-0812">Transmembrane</keyword>
<evidence type="ECO:0000313" key="9">
    <source>
        <dbReference type="EMBL" id="GEM82854.1"/>
    </source>
</evidence>
<keyword evidence="3" id="KW-0997">Cell inner membrane</keyword>
<feature type="transmembrane region" description="Helical" evidence="7">
    <location>
        <begin position="336"/>
        <end position="365"/>
    </location>
</feature>
<feature type="transmembrane region" description="Helical" evidence="7">
    <location>
        <begin position="292"/>
        <end position="316"/>
    </location>
</feature>
<feature type="transmembrane region" description="Helical" evidence="7">
    <location>
        <begin position="397"/>
        <end position="424"/>
    </location>
</feature>
<dbReference type="Pfam" id="PF06808">
    <property type="entry name" value="DctM"/>
    <property type="match status" value="1"/>
</dbReference>
<name>A0A511QZR0_9DEIN</name>
<dbReference type="PANTHER" id="PTHR33362:SF7">
    <property type="entry name" value="SLL1103 PROTEIN"/>
    <property type="match status" value="1"/>
</dbReference>
<dbReference type="InterPro" id="IPR010656">
    <property type="entry name" value="DctM"/>
</dbReference>
<feature type="transmembrane region" description="Helical" evidence="7">
    <location>
        <begin position="186"/>
        <end position="210"/>
    </location>
</feature>
<dbReference type="OrthoDB" id="9785600at2"/>
<protein>
    <submittedName>
        <fullName evidence="9">C4-dicarboxylate ABC transporter</fullName>
    </submittedName>
</protein>
<dbReference type="RefSeq" id="WP_119342006.1">
    <property type="nucleotide sequence ID" value="NZ_BJXL01000023.1"/>
</dbReference>
<keyword evidence="6 7" id="KW-0472">Membrane</keyword>
<keyword evidence="2" id="KW-1003">Cell membrane</keyword>
<feature type="transmembrane region" description="Helical" evidence="7">
    <location>
        <begin position="444"/>
        <end position="465"/>
    </location>
</feature>
<dbReference type="AlphaFoldDB" id="A0A511QZR0"/>
<evidence type="ECO:0000313" key="10">
    <source>
        <dbReference type="Proteomes" id="UP000321197"/>
    </source>
</evidence>
<feature type="transmembrane region" description="Helical" evidence="7">
    <location>
        <begin position="108"/>
        <end position="138"/>
    </location>
</feature>
<dbReference type="PIRSF" id="PIRSF006066">
    <property type="entry name" value="HI0050"/>
    <property type="match status" value="1"/>
</dbReference>
<accession>A0A511QZR0</accession>
<dbReference type="EMBL" id="BJXL01000023">
    <property type="protein sequence ID" value="GEM82854.1"/>
    <property type="molecule type" value="Genomic_DNA"/>
</dbReference>
<feature type="domain" description="TRAP C4-dicarboxylate transport system permease DctM subunit" evidence="8">
    <location>
        <begin position="17"/>
        <end position="461"/>
    </location>
</feature>
<feature type="transmembrane region" description="Helical" evidence="7">
    <location>
        <begin position="262"/>
        <end position="280"/>
    </location>
</feature>